<reference evidence="1 2" key="1">
    <citation type="submission" date="2022-06" db="EMBL/GenBank/DDBJ databases">
        <authorList>
            <person name="Sun Q."/>
        </authorList>
    </citation>
    <scope>NUCLEOTIDE SEQUENCE [LARGE SCALE GENOMIC DNA]</scope>
    <source>
        <strain evidence="1 2">S153</strain>
    </source>
</reference>
<evidence type="ECO:0000313" key="2">
    <source>
        <dbReference type="Proteomes" id="UP001155079"/>
    </source>
</evidence>
<sequence length="103" mass="10804">MADINKAIAASTTAGLIVLAIGAGVSPTVAVAWPEIEKPIFSRQLSNSTYSAVRYAELSNVSGVNAFEAAVQNVFSKLLKSQTSLGAEFEAAMYSDLEGLYEA</sequence>
<proteinExistence type="predicted"/>
<organism evidence="1 2">
    <name type="scientific">Ciceribacter sichuanensis</name>
    <dbReference type="NCBI Taxonomy" id="2949647"/>
    <lineage>
        <taxon>Bacteria</taxon>
        <taxon>Pseudomonadati</taxon>
        <taxon>Pseudomonadota</taxon>
        <taxon>Alphaproteobacteria</taxon>
        <taxon>Hyphomicrobiales</taxon>
        <taxon>Rhizobiaceae</taxon>
        <taxon>Ciceribacter</taxon>
    </lineage>
</organism>
<protein>
    <submittedName>
        <fullName evidence="1">Uncharacterized protein</fullName>
    </submittedName>
</protein>
<dbReference type="RefSeq" id="WP_250943693.1">
    <property type="nucleotide sequence ID" value="NZ_JAMQAY010000001.1"/>
</dbReference>
<comment type="caution">
    <text evidence="1">The sequence shown here is derived from an EMBL/GenBank/DDBJ whole genome shotgun (WGS) entry which is preliminary data.</text>
</comment>
<accession>A0ABT0V5Q8</accession>
<evidence type="ECO:0000313" key="1">
    <source>
        <dbReference type="EMBL" id="MCM2399778.1"/>
    </source>
</evidence>
<dbReference type="Proteomes" id="UP001155079">
    <property type="component" value="Unassembled WGS sequence"/>
</dbReference>
<dbReference type="EMBL" id="JAMQAY010000001">
    <property type="protein sequence ID" value="MCM2399778.1"/>
    <property type="molecule type" value="Genomic_DNA"/>
</dbReference>
<gene>
    <name evidence="1" type="ORF">NBH20_01305</name>
</gene>
<keyword evidence="2" id="KW-1185">Reference proteome</keyword>
<name>A0ABT0V5Q8_9HYPH</name>